<dbReference type="InterPro" id="IPR013937">
    <property type="entry name" value="Sorting_nexin_C"/>
</dbReference>
<dbReference type="Pfam" id="PF02194">
    <property type="entry name" value="PXA"/>
    <property type="match status" value="1"/>
</dbReference>
<feature type="region of interest" description="Disordered" evidence="2">
    <location>
        <begin position="1673"/>
        <end position="1727"/>
    </location>
</feature>
<evidence type="ECO:0000313" key="5">
    <source>
        <dbReference type="EMBL" id="KAL3766529.1"/>
    </source>
</evidence>
<name>A0ABD3MTN5_9STRA</name>
<keyword evidence="3" id="KW-0472">Membrane</keyword>
<dbReference type="CDD" id="cd06093">
    <property type="entry name" value="PX_domain"/>
    <property type="match status" value="1"/>
</dbReference>
<feature type="compositionally biased region" description="Polar residues" evidence="2">
    <location>
        <begin position="1693"/>
        <end position="1713"/>
    </location>
</feature>
<comment type="similarity">
    <text evidence="1">Belongs to the sorting nexin family.</text>
</comment>
<evidence type="ECO:0000313" key="6">
    <source>
        <dbReference type="Proteomes" id="UP001530400"/>
    </source>
</evidence>
<dbReference type="Pfam" id="PF08628">
    <property type="entry name" value="Nexin_C"/>
    <property type="match status" value="1"/>
</dbReference>
<feature type="region of interest" description="Disordered" evidence="2">
    <location>
        <begin position="253"/>
        <end position="321"/>
    </location>
</feature>
<keyword evidence="3" id="KW-0812">Transmembrane</keyword>
<dbReference type="Proteomes" id="UP001530400">
    <property type="component" value="Unassembled WGS sequence"/>
</dbReference>
<feature type="compositionally biased region" description="Basic and acidic residues" evidence="2">
    <location>
        <begin position="1681"/>
        <end position="1690"/>
    </location>
</feature>
<feature type="transmembrane region" description="Helical" evidence="3">
    <location>
        <begin position="51"/>
        <end position="74"/>
    </location>
</feature>
<dbReference type="PANTHER" id="PTHR22775:SF3">
    <property type="entry name" value="SORTING NEXIN-13"/>
    <property type="match status" value="1"/>
</dbReference>
<gene>
    <name evidence="5" type="ORF">ACHAWO_009343</name>
</gene>
<dbReference type="InterPro" id="IPR036871">
    <property type="entry name" value="PX_dom_sf"/>
</dbReference>
<proteinExistence type="inferred from homology"/>
<feature type="compositionally biased region" description="Basic and acidic residues" evidence="2">
    <location>
        <begin position="273"/>
        <end position="285"/>
    </location>
</feature>
<feature type="domain" description="PX" evidence="4">
    <location>
        <begin position="1471"/>
        <end position="1644"/>
    </location>
</feature>
<dbReference type="EMBL" id="JALLPJ020001384">
    <property type="protein sequence ID" value="KAL3766529.1"/>
    <property type="molecule type" value="Genomic_DNA"/>
</dbReference>
<keyword evidence="3" id="KW-1133">Transmembrane helix</keyword>
<evidence type="ECO:0000259" key="4">
    <source>
        <dbReference type="PROSITE" id="PS50195"/>
    </source>
</evidence>
<reference evidence="5 6" key="1">
    <citation type="submission" date="2024-10" db="EMBL/GenBank/DDBJ databases">
        <title>Updated reference genomes for cyclostephanoid diatoms.</title>
        <authorList>
            <person name="Roberts W.R."/>
            <person name="Alverson A.J."/>
        </authorList>
    </citation>
    <scope>NUCLEOTIDE SEQUENCE [LARGE SCALE GENOMIC DNA]</scope>
    <source>
        <strain evidence="5 6">AJA010-31</strain>
    </source>
</reference>
<protein>
    <recommendedName>
        <fullName evidence="4">PX domain-containing protein</fullName>
    </recommendedName>
</protein>
<keyword evidence="6" id="KW-1185">Reference proteome</keyword>
<evidence type="ECO:0000256" key="3">
    <source>
        <dbReference type="SAM" id="Phobius"/>
    </source>
</evidence>
<dbReference type="SUPFAM" id="SSF64268">
    <property type="entry name" value="PX domain"/>
    <property type="match status" value="1"/>
</dbReference>
<sequence length="1918" mass="212267">MMVNIDQLTNSVTSISNQPNFMRHVMFGLLAIFASFAILQTQDEQPHDNEVHSGIIALIFDRCIRSTLVAVARWIISIWTFVLRIAGTTLGVGLGLGLAGHIYDSLDDMSSRHKSKPGDVEQQRSFGMTAKIAASPYASSEDSNSYHALMKGAGYIVDSATLRAQMVRGERAEVASHANGARSIQNSSMNSNQQRPSIYKFDKGDTAFTRMKSMWPNLSPVVNESLAKLTEFVLRDYVASWYGKVDENVQCEVPSADESDKAAPSLSASVSSKDNDSFGKQERRTTLAGPSEMTSAFHSGSMNAPSQSRPPPSPHLSKSFPASIGEANAHLQQNRTMVLTTTGTLPSPFIDSLYTAFAYLLGTLATRASENVNALELLLLHLPNVLGKNLKVYRELKKTAIQKKIRREVGSASIRGGSRKGRDANARGQAAGTASINGAAYSATQQSTCSDNDVSEIAIIREYLLVGRLHRALTFGLDVPSLLFADPNGKDCPPSASYKEIQERLKFDEDSVLEDRLLAASSTLVAECELDYNRVLASKISKLVVPKSEIESSIVKTMLVEMLASCVLMPVMGCFVPDSVNGWIITGLKILLEEGETHHATTETAAVASTESITRSESDISFDGTNRSLFAFSESNNNNSKPQVGGEDIDEILETVLGGETMSDVLGDASITSELDEHIFDDDASKHADQSEQIATCAKSEQLITLLSMSIIELRNFVDFDDCRYAKEHNQEIPVDWDNHRARDAIRHLVLVIEAALLLGVRPERKRTVAESDSINHLSEMVEATLDEEDTDEFEVDIDVVSEARVPIASMQHHNSISSVLMELTGDIESFEKAISDVESHAESTDDDSVQDIDTVFSPKPSELSTLRTLIAAWLHTGQAYRMLSVICKSYETIIRPFYYSDSFIRGNYIGEFTKLLKQLDGIEILVDTTAVLASRCLLVTGGGLDNFERQLLDTIDNEADLKTPAAGGDVLGSGIFKQVGSVRANFVQNRDRLARFATESLNFGKVDFDDQAQNGYKFHQHGQGTPAFLQFDKNSAFASSLRTYRQRRLNSWHSETSDRDKLDIVCRSKGTNEKDTLLQRELHHLARFFYSNTNEIMIEPCSAGDPSMLSESAANVTVKAIAPRRKIEVPDEDSSFLLRAQPRALKPVAIHRDQKHASLTCKIYVAMYEEPAFHPRTKRFYGGRYLRQCLLKYYPHDKTASVSIANDLTVLDRRIGQPSVKHILSEEFQKTRHSCLKVGTNTSILTSPLMEPTDFNASPRAGKAADFIHRVSLFERPLVELGGKKFVIHDASALLHHRASASMLELSDAALTAAIILRGSSGLNACGEQDSGSRSFSIKISDDGSPLVLLRASSPGKEHSGKEEARPYRPSFLRAALLVKSARQEAQNQCLSYCIKNGSARSASKVKSDNWLQPTLNLLHYANSRRKEEQFLLRDLQLGMNTIDRAQLVRNGLLNPRYPTILRGLTVKIIGAVEVKSSSNVDLLVTPTITLFKIRCTAITEFIGEDDDLLPNDGTKSKSRYFREEWTVSRSLRDFAVFHKHIKSQVAPSEHSASTGARLVGAATAALTIVGGSQVCAKKERGPLVPSLSKATQVGTLGLSSKRVIERRKKLLGEYLHYLTAPNNLLSRCPELLKFLGAYTSIFSTTTGDDSTDDEFGREDASRVELDTDKLKAGIVHVKPQTEQRKPDATPKLTNKKASSASTQSGDNPSDQETPEPAKPLSVDSLQVAEKKQPNLTRRIAMIRSQQVHLRDVRRSAFRLLSDIFDLDSASFFRSRVISVIKTMSLAFTNVQDFQLMLFKSHVKYMNGEWVSGWIFYLVDMFWPNGVFYTRGPDLTEHEQLELKVNSKKILARSLPLQLKTVLGRHSDEGLDLLHEMLQNRLVLKSIAYMLLDLVWAEVFPELIDFTTGADCLDREM</sequence>
<feature type="transmembrane region" description="Helical" evidence="3">
    <location>
        <begin position="21"/>
        <end position="39"/>
    </location>
</feature>
<dbReference type="Pfam" id="PF00787">
    <property type="entry name" value="PX"/>
    <property type="match status" value="1"/>
</dbReference>
<comment type="caution">
    <text evidence="5">The sequence shown here is derived from an EMBL/GenBank/DDBJ whole genome shotgun (WGS) entry which is preliminary data.</text>
</comment>
<accession>A0ABD3MTN5</accession>
<organism evidence="5 6">
    <name type="scientific">Cyclotella atomus</name>
    <dbReference type="NCBI Taxonomy" id="382360"/>
    <lineage>
        <taxon>Eukaryota</taxon>
        <taxon>Sar</taxon>
        <taxon>Stramenopiles</taxon>
        <taxon>Ochrophyta</taxon>
        <taxon>Bacillariophyta</taxon>
        <taxon>Coscinodiscophyceae</taxon>
        <taxon>Thalassiosirophycidae</taxon>
        <taxon>Stephanodiscales</taxon>
        <taxon>Stephanodiscaceae</taxon>
        <taxon>Cyclotella</taxon>
    </lineage>
</organism>
<feature type="compositionally biased region" description="Low complexity" evidence="2">
    <location>
        <begin position="185"/>
        <end position="194"/>
    </location>
</feature>
<dbReference type="PANTHER" id="PTHR22775">
    <property type="entry name" value="SORTING NEXIN"/>
    <property type="match status" value="1"/>
</dbReference>
<dbReference type="InterPro" id="IPR001683">
    <property type="entry name" value="PX_dom"/>
</dbReference>
<evidence type="ECO:0000256" key="1">
    <source>
        <dbReference type="ARBA" id="ARBA00010883"/>
    </source>
</evidence>
<evidence type="ECO:0000256" key="2">
    <source>
        <dbReference type="SAM" id="MobiDB-lite"/>
    </source>
</evidence>
<feature type="compositionally biased region" description="Polar residues" evidence="2">
    <location>
        <begin position="292"/>
        <end position="307"/>
    </location>
</feature>
<feature type="transmembrane region" description="Helical" evidence="3">
    <location>
        <begin position="81"/>
        <end position="103"/>
    </location>
</feature>
<dbReference type="Gene3D" id="3.30.1520.10">
    <property type="entry name" value="Phox-like domain"/>
    <property type="match status" value="1"/>
</dbReference>
<dbReference type="PROSITE" id="PS50195">
    <property type="entry name" value="PX"/>
    <property type="match status" value="1"/>
</dbReference>
<feature type="region of interest" description="Disordered" evidence="2">
    <location>
        <begin position="177"/>
        <end position="196"/>
    </location>
</feature>
<dbReference type="InterPro" id="IPR003114">
    <property type="entry name" value="Phox_assoc"/>
</dbReference>